<evidence type="ECO:0000313" key="1">
    <source>
        <dbReference type="EMBL" id="MFC0588169.1"/>
    </source>
</evidence>
<dbReference type="Proteomes" id="UP001589943">
    <property type="component" value="Unassembled WGS sequence"/>
</dbReference>
<proteinExistence type="predicted"/>
<reference evidence="1 2" key="1">
    <citation type="submission" date="2024-09" db="EMBL/GenBank/DDBJ databases">
        <authorList>
            <person name="Sun Q."/>
            <person name="Mori K."/>
        </authorList>
    </citation>
    <scope>NUCLEOTIDE SEQUENCE [LARGE SCALE GENOMIC DNA]</scope>
    <source>
        <strain evidence="1 2">NCAIM B.02537</strain>
    </source>
</reference>
<organism evidence="1 2">
    <name type="scientific">Novosphingobium aquiterrae</name>
    <dbReference type="NCBI Taxonomy" id="624388"/>
    <lineage>
        <taxon>Bacteria</taxon>
        <taxon>Pseudomonadati</taxon>
        <taxon>Pseudomonadota</taxon>
        <taxon>Alphaproteobacteria</taxon>
        <taxon>Sphingomonadales</taxon>
        <taxon>Sphingomonadaceae</taxon>
        <taxon>Novosphingobium</taxon>
    </lineage>
</organism>
<protein>
    <submittedName>
        <fullName evidence="1">Uncharacterized protein</fullName>
    </submittedName>
</protein>
<accession>A0ABV6PEB6</accession>
<dbReference type="EMBL" id="JBHLTL010000001">
    <property type="protein sequence ID" value="MFC0588169.1"/>
    <property type="molecule type" value="Genomic_DNA"/>
</dbReference>
<comment type="caution">
    <text evidence="1">The sequence shown here is derived from an EMBL/GenBank/DDBJ whole genome shotgun (WGS) entry which is preliminary data.</text>
</comment>
<evidence type="ECO:0000313" key="2">
    <source>
        <dbReference type="Proteomes" id="UP001589943"/>
    </source>
</evidence>
<gene>
    <name evidence="1" type="ORF">ACFFF7_01950</name>
</gene>
<name>A0ABV6PEB6_9SPHN</name>
<sequence length="104" mass="11758">MTIRHALASPVAPLFFSPMQQRRVVQRAANDNLGRQRHDPVLRDALKHFARHGMAAAQVARQHAEQAFFADDGQAYRHWLAICRTLDRRLAASCERATSSVARL</sequence>
<dbReference type="RefSeq" id="WP_379479676.1">
    <property type="nucleotide sequence ID" value="NZ_JBHLTL010000001.1"/>
</dbReference>
<keyword evidence="2" id="KW-1185">Reference proteome</keyword>